<evidence type="ECO:0000256" key="8">
    <source>
        <dbReference type="RuleBase" id="RU361213"/>
    </source>
</evidence>
<keyword evidence="5 8" id="KW-0862">Zinc</keyword>
<accession>A0A1E3ITG6</accession>
<evidence type="ECO:0000256" key="5">
    <source>
        <dbReference type="ARBA" id="ARBA00022833"/>
    </source>
</evidence>
<dbReference type="SMART" id="SM01408">
    <property type="entry name" value="ING"/>
    <property type="match status" value="1"/>
</dbReference>
<comment type="subcellular location">
    <subcellularLocation>
        <location evidence="1 8">Nucleus</location>
    </subcellularLocation>
</comment>
<feature type="region of interest" description="Disordered" evidence="9">
    <location>
        <begin position="362"/>
        <end position="421"/>
    </location>
</feature>
<dbReference type="VEuPathDB" id="FungiDB:L203_01164"/>
<dbReference type="InterPro" id="IPR011011">
    <property type="entry name" value="Znf_FYVE_PHD"/>
</dbReference>
<dbReference type="GO" id="GO:0005634">
    <property type="term" value="C:nucleus"/>
    <property type="evidence" value="ECO:0007669"/>
    <property type="project" value="UniProtKB-SubCell"/>
</dbReference>
<feature type="compositionally biased region" description="Polar residues" evidence="9">
    <location>
        <begin position="24"/>
        <end position="33"/>
    </location>
</feature>
<comment type="domain">
    <text evidence="8">The PHD-type zinc finger mediates the binding to H3K4me3.</text>
</comment>
<sequence length="492" mass="53741">MSRRSRQQQKQLESFPKKSKKILDQTQTGSAVQLNHVAPKLDKGKDRETVEEAGSSEGIDQEEELEVWQEFAADHYGTVEQLPLELHRNFRLLRELDDGALGQMGMLKRLIRQYVEERCTLAGSLKKLPSSPETPVSRRAQEPEVKNAKQHPSDSLSPGVGQLQQTPVAPVSDGQGGLFIHSEAAVQEAKQSRRALPSPRDAAAASALIPADRSTDVMEGHSFLNGNARDVPIDPALLSLGTPSVPDLYDIHGEPTLATGKSDAPKLNFPPEPISTVSPKLIRPSGPHRLLPEISRLTREILRTSDEKLAVAIGAYNAIDRHIRALDSALTVQEASILLGLRPSTLPSNAIDAALDNDEMLGSGGAKDKGSDGEGVERIIDEELGLSTGGGSRRRKGKKKTKAKSDQQNVEDEEKEEDFNIPADPNEPRYCYCNRVSFGQMIGCDNDDCPLEWFHLQCIGLEQPPTGKWLCDGCKSRIPDVSGGSGLKRKKK</sequence>
<feature type="compositionally biased region" description="Basic residues" evidence="9">
    <location>
        <begin position="392"/>
        <end position="402"/>
    </location>
</feature>
<dbReference type="GO" id="GO:0006325">
    <property type="term" value="P:chromatin organization"/>
    <property type="evidence" value="ECO:0007669"/>
    <property type="project" value="UniProtKB-KW"/>
</dbReference>
<evidence type="ECO:0000256" key="3">
    <source>
        <dbReference type="ARBA" id="ARBA00022723"/>
    </source>
</evidence>
<dbReference type="PANTHER" id="PTHR10333:SF42">
    <property type="entry name" value="INHIBITOR OF GROWTH PROTEIN 5"/>
    <property type="match status" value="1"/>
</dbReference>
<dbReference type="EMBL" id="CP143785">
    <property type="protein sequence ID" value="WVN86313.1"/>
    <property type="molecule type" value="Genomic_DNA"/>
</dbReference>
<dbReference type="InterPro" id="IPR019786">
    <property type="entry name" value="Zinc_finger_PHD-type_CS"/>
</dbReference>
<dbReference type="InterPro" id="IPR019787">
    <property type="entry name" value="Znf_PHD-finger"/>
</dbReference>
<dbReference type="GO" id="GO:0000785">
    <property type="term" value="C:chromatin"/>
    <property type="evidence" value="ECO:0007669"/>
    <property type="project" value="UniProtKB-ARBA"/>
</dbReference>
<reference evidence="10" key="3">
    <citation type="submission" date="2024-01" db="EMBL/GenBank/DDBJ databases">
        <authorList>
            <person name="Coelho M.A."/>
            <person name="David-Palma M."/>
            <person name="Shea T."/>
            <person name="Sun S."/>
            <person name="Cuomo C.A."/>
            <person name="Heitman J."/>
        </authorList>
    </citation>
    <scope>NUCLEOTIDE SEQUENCE</scope>
    <source>
        <strain evidence="10">CBS 7841</strain>
    </source>
</reference>
<keyword evidence="11" id="KW-1185">Reference proteome</keyword>
<comment type="function">
    <text evidence="8">Component of an histone acetyltransferase complex.</text>
</comment>
<dbReference type="PROSITE" id="PS01359">
    <property type="entry name" value="ZF_PHD_1"/>
    <property type="match status" value="1"/>
</dbReference>
<dbReference type="GeneID" id="91085689"/>
<dbReference type="GO" id="GO:0008270">
    <property type="term" value="F:zinc ion binding"/>
    <property type="evidence" value="ECO:0007669"/>
    <property type="project" value="UniProtKB-KW"/>
</dbReference>
<evidence type="ECO:0000256" key="9">
    <source>
        <dbReference type="SAM" id="MobiDB-lite"/>
    </source>
</evidence>
<feature type="compositionally biased region" description="Acidic residues" evidence="9">
    <location>
        <begin position="409"/>
        <end position="419"/>
    </location>
</feature>
<evidence type="ECO:0000256" key="2">
    <source>
        <dbReference type="ARBA" id="ARBA00010210"/>
    </source>
</evidence>
<dbReference type="PROSITE" id="PS50016">
    <property type="entry name" value="ZF_PHD_2"/>
    <property type="match status" value="1"/>
</dbReference>
<dbReference type="Pfam" id="PF12998">
    <property type="entry name" value="ING"/>
    <property type="match status" value="2"/>
</dbReference>
<proteinExistence type="inferred from homology"/>
<feature type="region of interest" description="Disordered" evidence="9">
    <location>
        <begin position="125"/>
        <end position="176"/>
    </location>
</feature>
<keyword evidence="3 8" id="KW-0479">Metal-binding</keyword>
<evidence type="ECO:0000256" key="4">
    <source>
        <dbReference type="ARBA" id="ARBA00022771"/>
    </source>
</evidence>
<feature type="compositionally biased region" description="Basic and acidic residues" evidence="9">
    <location>
        <begin position="366"/>
        <end position="381"/>
    </location>
</feature>
<dbReference type="SUPFAM" id="SSF57903">
    <property type="entry name" value="FYVE/PHD zinc finger"/>
    <property type="match status" value="1"/>
</dbReference>
<dbReference type="InterPro" id="IPR024610">
    <property type="entry name" value="ING_N_histone-binding"/>
</dbReference>
<evidence type="ECO:0000313" key="10">
    <source>
        <dbReference type="EMBL" id="WVN86313.1"/>
    </source>
</evidence>
<dbReference type="CDD" id="cd15505">
    <property type="entry name" value="PHD_ING"/>
    <property type="match status" value="1"/>
</dbReference>
<evidence type="ECO:0000256" key="1">
    <source>
        <dbReference type="ARBA" id="ARBA00004123"/>
    </source>
</evidence>
<dbReference type="FunFam" id="3.30.40.10:FF:000016">
    <property type="entry name" value="Inhibitor of growth protein"/>
    <property type="match status" value="1"/>
</dbReference>
<evidence type="ECO:0000256" key="7">
    <source>
        <dbReference type="ARBA" id="ARBA00023242"/>
    </source>
</evidence>
<evidence type="ECO:0000313" key="11">
    <source>
        <dbReference type="Proteomes" id="UP000094043"/>
    </source>
</evidence>
<dbReference type="InterPro" id="IPR001965">
    <property type="entry name" value="Znf_PHD"/>
</dbReference>
<dbReference type="Proteomes" id="UP000094043">
    <property type="component" value="Chromosome 2"/>
</dbReference>
<reference evidence="10" key="2">
    <citation type="journal article" date="2022" name="Elife">
        <title>Obligate sexual reproduction of a homothallic fungus closely related to the Cryptococcus pathogenic species complex.</title>
        <authorList>
            <person name="Passer A.R."/>
            <person name="Clancey S.A."/>
            <person name="Shea T."/>
            <person name="David-Palma M."/>
            <person name="Averette A.F."/>
            <person name="Boekhout T."/>
            <person name="Porcel B.M."/>
            <person name="Nowrousian M."/>
            <person name="Cuomo C.A."/>
            <person name="Sun S."/>
            <person name="Heitman J."/>
            <person name="Coelho M.A."/>
        </authorList>
    </citation>
    <scope>NUCLEOTIDE SEQUENCE</scope>
    <source>
        <strain evidence="10">CBS 7841</strain>
    </source>
</reference>
<dbReference type="KEGG" id="cdep:91085689"/>
<dbReference type="OrthoDB" id="5411773at2759"/>
<dbReference type="InterPro" id="IPR013083">
    <property type="entry name" value="Znf_RING/FYVE/PHD"/>
</dbReference>
<feature type="region of interest" description="Disordered" evidence="9">
    <location>
        <begin position="1"/>
        <end position="62"/>
    </location>
</feature>
<dbReference type="GO" id="GO:0006355">
    <property type="term" value="P:regulation of DNA-templated transcription"/>
    <property type="evidence" value="ECO:0007669"/>
    <property type="project" value="TreeGrafter"/>
</dbReference>
<evidence type="ECO:0000256" key="6">
    <source>
        <dbReference type="ARBA" id="ARBA00022853"/>
    </source>
</evidence>
<dbReference type="RefSeq" id="XP_066067013.1">
    <property type="nucleotide sequence ID" value="XM_066210916.1"/>
</dbReference>
<comment type="similarity">
    <text evidence="2 8">Belongs to the ING family.</text>
</comment>
<keyword evidence="7 8" id="KW-0539">Nucleus</keyword>
<protein>
    <recommendedName>
        <fullName evidence="8">Chromatin modification-related protein</fullName>
    </recommendedName>
</protein>
<keyword evidence="4 8" id="KW-0863">Zinc-finger</keyword>
<reference evidence="10" key="1">
    <citation type="submission" date="2016-06" db="EMBL/GenBank/DDBJ databases">
        <authorList>
            <person name="Cuomo C."/>
            <person name="Litvintseva A."/>
            <person name="Heitman J."/>
            <person name="Chen Y."/>
            <person name="Sun S."/>
            <person name="Springer D."/>
            <person name="Dromer F."/>
            <person name="Young S."/>
            <person name="Zeng Q."/>
            <person name="Chapman S."/>
            <person name="Gujja S."/>
            <person name="Saif S."/>
            <person name="Birren B."/>
        </authorList>
    </citation>
    <scope>NUCLEOTIDE SEQUENCE</scope>
    <source>
        <strain evidence="10">CBS 7841</strain>
    </source>
</reference>
<dbReference type="Gene3D" id="6.10.140.1740">
    <property type="match status" value="2"/>
</dbReference>
<dbReference type="AlphaFoldDB" id="A0A1E3ITG6"/>
<organism evidence="10 11">
    <name type="scientific">Cryptococcus depauperatus CBS 7841</name>
    <dbReference type="NCBI Taxonomy" id="1295531"/>
    <lineage>
        <taxon>Eukaryota</taxon>
        <taxon>Fungi</taxon>
        <taxon>Dikarya</taxon>
        <taxon>Basidiomycota</taxon>
        <taxon>Agaricomycotina</taxon>
        <taxon>Tremellomycetes</taxon>
        <taxon>Tremellales</taxon>
        <taxon>Cryptococcaceae</taxon>
        <taxon>Cryptococcus</taxon>
    </lineage>
</organism>
<gene>
    <name evidence="10" type="ORF">L203_101476</name>
</gene>
<dbReference type="Gene3D" id="3.30.40.10">
    <property type="entry name" value="Zinc/RING finger domain, C3HC4 (zinc finger)"/>
    <property type="match status" value="1"/>
</dbReference>
<feature type="region of interest" description="Disordered" evidence="9">
    <location>
        <begin position="259"/>
        <end position="283"/>
    </location>
</feature>
<dbReference type="InterPro" id="IPR028651">
    <property type="entry name" value="ING_fam"/>
</dbReference>
<comment type="subunit">
    <text evidence="8">Component of an histone acetyltransferase complex. Interacts with H3K4me3 and to a lesser extent with H3K4me2.</text>
</comment>
<dbReference type="PANTHER" id="PTHR10333">
    <property type="entry name" value="INHIBITOR OF GROWTH PROTEIN"/>
    <property type="match status" value="1"/>
</dbReference>
<keyword evidence="6 8" id="KW-0156">Chromatin regulator</keyword>
<dbReference type="SMART" id="SM00249">
    <property type="entry name" value="PHD"/>
    <property type="match status" value="1"/>
</dbReference>
<name>A0A1E3ITG6_9TREE</name>
<feature type="compositionally biased region" description="Basic and acidic residues" evidence="9">
    <location>
        <begin position="39"/>
        <end position="50"/>
    </location>
</feature>